<organism evidence="13 14">
    <name type="scientific">Lamprobacter modestohalophilus</name>
    <dbReference type="NCBI Taxonomy" id="1064514"/>
    <lineage>
        <taxon>Bacteria</taxon>
        <taxon>Pseudomonadati</taxon>
        <taxon>Pseudomonadota</taxon>
        <taxon>Gammaproteobacteria</taxon>
        <taxon>Chromatiales</taxon>
        <taxon>Chromatiaceae</taxon>
        <taxon>Lamprobacter</taxon>
    </lineage>
</organism>
<dbReference type="SMART" id="SM00387">
    <property type="entry name" value="HATPase_c"/>
    <property type="match status" value="1"/>
</dbReference>
<keyword evidence="10" id="KW-0472">Membrane</keyword>
<dbReference type="InterPro" id="IPR003660">
    <property type="entry name" value="HAMP_dom"/>
</dbReference>
<dbReference type="InterPro" id="IPR003661">
    <property type="entry name" value="HisK_dim/P_dom"/>
</dbReference>
<keyword evidence="8" id="KW-0067">ATP-binding</keyword>
<keyword evidence="10" id="KW-1133">Transmembrane helix</keyword>
<dbReference type="AlphaFoldDB" id="A0A9X0WE52"/>
<dbReference type="EC" id="2.7.13.3" evidence="3"/>
<evidence type="ECO:0000256" key="1">
    <source>
        <dbReference type="ARBA" id="ARBA00000085"/>
    </source>
</evidence>
<protein>
    <recommendedName>
        <fullName evidence="3">histidine kinase</fullName>
        <ecNumber evidence="3">2.7.13.3</ecNumber>
    </recommendedName>
</protein>
<dbReference type="CDD" id="cd00075">
    <property type="entry name" value="HATPase"/>
    <property type="match status" value="1"/>
</dbReference>
<dbReference type="GO" id="GO:0005524">
    <property type="term" value="F:ATP binding"/>
    <property type="evidence" value="ECO:0007669"/>
    <property type="project" value="UniProtKB-KW"/>
</dbReference>
<keyword evidence="7 13" id="KW-0418">Kinase</keyword>
<gene>
    <name evidence="13" type="ORF">CKO42_25910</name>
</gene>
<dbReference type="Gene3D" id="3.30.450.40">
    <property type="match status" value="1"/>
</dbReference>
<evidence type="ECO:0000256" key="6">
    <source>
        <dbReference type="ARBA" id="ARBA00022741"/>
    </source>
</evidence>
<dbReference type="InterPro" id="IPR036890">
    <property type="entry name" value="HATPase_C_sf"/>
</dbReference>
<keyword evidence="14" id="KW-1185">Reference proteome</keyword>
<dbReference type="EMBL" id="NRRY01000112">
    <property type="protein sequence ID" value="MBK1621757.1"/>
    <property type="molecule type" value="Genomic_DNA"/>
</dbReference>
<feature type="domain" description="HAMP" evidence="12">
    <location>
        <begin position="252"/>
        <end position="304"/>
    </location>
</feature>
<dbReference type="InterPro" id="IPR004358">
    <property type="entry name" value="Sig_transdc_His_kin-like_C"/>
</dbReference>
<dbReference type="SUPFAM" id="SSF158472">
    <property type="entry name" value="HAMP domain-like"/>
    <property type="match status" value="1"/>
</dbReference>
<comment type="caution">
    <text evidence="13">The sequence shown here is derived from an EMBL/GenBank/DDBJ whole genome shotgun (WGS) entry which is preliminary data.</text>
</comment>
<keyword evidence="4" id="KW-0597">Phosphoprotein</keyword>
<evidence type="ECO:0000256" key="7">
    <source>
        <dbReference type="ARBA" id="ARBA00022777"/>
    </source>
</evidence>
<dbReference type="InterPro" id="IPR036097">
    <property type="entry name" value="HisK_dim/P_sf"/>
</dbReference>
<dbReference type="PROSITE" id="PS50109">
    <property type="entry name" value="HIS_KIN"/>
    <property type="match status" value="1"/>
</dbReference>
<dbReference type="PRINTS" id="PR00344">
    <property type="entry name" value="BCTRLSENSOR"/>
</dbReference>
<sequence length="736" mass="80489">MADDPQSTASMSALLYPLSRGAGSVTTSITQALTMSLSRHLASLSVQVAAAYLALGLLLTAASLYTLSAFQRQLGAIELVNRAGQLELAVEQMHAQAMNYWQNAPRDYPTYYRDVRLYYQDLLAQIATIDSIVDTFMSGDFSDTLPMPMPAWLQPHLGLEAEAAMAALEDTWETWRATLFDALGEDEDEPRLEWAAEQVIDDHSRLNAAVEVFAEALRRWSAREYQLMIQGTLAAAGITLVIAVLLLWLLQWKVLAPLRRTTAGFQRVADGDVRYQLPVVGTTELQDLSSSFNRLSERLDLLYRLIHALQQGQDLDQLMGLLNTEFRPLLGCDWSGLVFIDERRASARVETSWLDGLPQPGAQRLYRLQGTLLERVLADETPLHVQAMAERASANPAYELLRQLVALGMRDAIFLPLTPQTQTPIPAVVVFATRDPAGFGDARQRLLGNIGQLLTQGVGRTARLAEQGRLAAIGEFASGIVHELRTPLSTIAMALSYLAEADPEPRAKRRVDLALGEAERMRRLLEEILLYAKPLSLDPRPVALRPLLEEQIALAAERHPGHSIQLEPASDGLQVMADPDRLRQILTNLTDNACEAAPVRSVVTWRIAGTAENAETAGATEIARAAATGETAEAVKTVGTVGTTAHVKQSEADEVRLSVHNTGEPIPAERLPRLTEPFFSTKASGTGLGLAIVGRLVEQHGGRLSIRSTAEQGTWVEIVLPHWVDETDGTADVADA</sequence>
<dbReference type="InterPro" id="IPR003594">
    <property type="entry name" value="HATPase_dom"/>
</dbReference>
<comment type="subcellular location">
    <subcellularLocation>
        <location evidence="2">Membrane</location>
    </subcellularLocation>
</comment>
<evidence type="ECO:0000256" key="8">
    <source>
        <dbReference type="ARBA" id="ARBA00022840"/>
    </source>
</evidence>
<evidence type="ECO:0000259" key="12">
    <source>
        <dbReference type="PROSITE" id="PS50885"/>
    </source>
</evidence>
<dbReference type="PANTHER" id="PTHR43065">
    <property type="entry name" value="SENSOR HISTIDINE KINASE"/>
    <property type="match status" value="1"/>
</dbReference>
<keyword evidence="10" id="KW-0812">Transmembrane</keyword>
<keyword evidence="9" id="KW-0902">Two-component regulatory system</keyword>
<dbReference type="SUPFAM" id="SSF47384">
    <property type="entry name" value="Homodimeric domain of signal transducing histidine kinase"/>
    <property type="match status" value="1"/>
</dbReference>
<dbReference type="SUPFAM" id="SSF55874">
    <property type="entry name" value="ATPase domain of HSP90 chaperone/DNA topoisomerase II/histidine kinase"/>
    <property type="match status" value="1"/>
</dbReference>
<dbReference type="InterPro" id="IPR005467">
    <property type="entry name" value="His_kinase_dom"/>
</dbReference>
<dbReference type="CDD" id="cd00082">
    <property type="entry name" value="HisKA"/>
    <property type="match status" value="1"/>
</dbReference>
<dbReference type="Gene3D" id="3.30.565.10">
    <property type="entry name" value="Histidine kinase-like ATPase, C-terminal domain"/>
    <property type="match status" value="1"/>
</dbReference>
<dbReference type="CDD" id="cd06225">
    <property type="entry name" value="HAMP"/>
    <property type="match status" value="1"/>
</dbReference>
<feature type="transmembrane region" description="Helical" evidence="10">
    <location>
        <begin position="227"/>
        <end position="250"/>
    </location>
</feature>
<comment type="catalytic activity">
    <reaction evidence="1">
        <text>ATP + protein L-histidine = ADP + protein N-phospho-L-histidine.</text>
        <dbReference type="EC" id="2.7.13.3"/>
    </reaction>
</comment>
<evidence type="ECO:0000313" key="14">
    <source>
        <dbReference type="Proteomes" id="UP001138768"/>
    </source>
</evidence>
<evidence type="ECO:0000313" key="13">
    <source>
        <dbReference type="EMBL" id="MBK1621757.1"/>
    </source>
</evidence>
<reference evidence="13 14" key="1">
    <citation type="journal article" date="2020" name="Microorganisms">
        <title>Osmotic Adaptation and Compatible Solute Biosynthesis of Phototrophic Bacteria as Revealed from Genome Analyses.</title>
        <authorList>
            <person name="Imhoff J.F."/>
            <person name="Rahn T."/>
            <person name="Kunzel S."/>
            <person name="Keller A."/>
            <person name="Neulinger S.C."/>
        </authorList>
    </citation>
    <scope>NUCLEOTIDE SEQUENCE [LARGE SCALE GENOMIC DNA]</scope>
    <source>
        <strain evidence="13 14">DSM 25653</strain>
    </source>
</reference>
<evidence type="ECO:0000256" key="3">
    <source>
        <dbReference type="ARBA" id="ARBA00012438"/>
    </source>
</evidence>
<dbReference type="Pfam" id="PF00512">
    <property type="entry name" value="HisKA"/>
    <property type="match status" value="1"/>
</dbReference>
<evidence type="ECO:0000259" key="11">
    <source>
        <dbReference type="PROSITE" id="PS50109"/>
    </source>
</evidence>
<evidence type="ECO:0000256" key="10">
    <source>
        <dbReference type="SAM" id="Phobius"/>
    </source>
</evidence>
<dbReference type="InterPro" id="IPR029016">
    <property type="entry name" value="GAF-like_dom_sf"/>
</dbReference>
<keyword evidence="6" id="KW-0547">Nucleotide-binding</keyword>
<dbReference type="SMART" id="SM00304">
    <property type="entry name" value="HAMP"/>
    <property type="match status" value="1"/>
</dbReference>
<keyword evidence="5" id="KW-0808">Transferase</keyword>
<dbReference type="Gene3D" id="6.10.340.10">
    <property type="match status" value="1"/>
</dbReference>
<name>A0A9X0WE52_9GAMM</name>
<dbReference type="Gene3D" id="1.10.287.130">
    <property type="match status" value="1"/>
</dbReference>
<evidence type="ECO:0000256" key="2">
    <source>
        <dbReference type="ARBA" id="ARBA00004370"/>
    </source>
</evidence>
<dbReference type="PROSITE" id="PS50885">
    <property type="entry name" value="HAMP"/>
    <property type="match status" value="1"/>
</dbReference>
<dbReference type="PANTHER" id="PTHR43065:SF10">
    <property type="entry name" value="PEROXIDE STRESS-ACTIVATED HISTIDINE KINASE MAK3"/>
    <property type="match status" value="1"/>
</dbReference>
<feature type="transmembrane region" description="Helical" evidence="10">
    <location>
        <begin position="44"/>
        <end position="67"/>
    </location>
</feature>
<evidence type="ECO:0000256" key="5">
    <source>
        <dbReference type="ARBA" id="ARBA00022679"/>
    </source>
</evidence>
<dbReference type="Proteomes" id="UP001138768">
    <property type="component" value="Unassembled WGS sequence"/>
</dbReference>
<proteinExistence type="predicted"/>
<dbReference type="Pfam" id="PF00672">
    <property type="entry name" value="HAMP"/>
    <property type="match status" value="1"/>
</dbReference>
<dbReference type="Pfam" id="PF02518">
    <property type="entry name" value="HATPase_c"/>
    <property type="match status" value="1"/>
</dbReference>
<dbReference type="GO" id="GO:0016020">
    <property type="term" value="C:membrane"/>
    <property type="evidence" value="ECO:0007669"/>
    <property type="project" value="UniProtKB-SubCell"/>
</dbReference>
<dbReference type="SUPFAM" id="SSF55781">
    <property type="entry name" value="GAF domain-like"/>
    <property type="match status" value="1"/>
</dbReference>
<dbReference type="GO" id="GO:0000155">
    <property type="term" value="F:phosphorelay sensor kinase activity"/>
    <property type="evidence" value="ECO:0007669"/>
    <property type="project" value="InterPro"/>
</dbReference>
<accession>A0A9X0WE52</accession>
<feature type="domain" description="Histidine kinase" evidence="11">
    <location>
        <begin position="479"/>
        <end position="724"/>
    </location>
</feature>
<evidence type="ECO:0000256" key="9">
    <source>
        <dbReference type="ARBA" id="ARBA00023012"/>
    </source>
</evidence>
<dbReference type="SMART" id="SM00388">
    <property type="entry name" value="HisKA"/>
    <property type="match status" value="1"/>
</dbReference>
<evidence type="ECO:0000256" key="4">
    <source>
        <dbReference type="ARBA" id="ARBA00022553"/>
    </source>
</evidence>